<keyword evidence="3" id="KW-1185">Reference proteome</keyword>
<reference evidence="3" key="1">
    <citation type="submission" date="2016-03" db="EMBL/GenBank/DDBJ databases">
        <authorList>
            <person name="Guldener U."/>
        </authorList>
    </citation>
    <scope>NUCLEOTIDE SEQUENCE [LARGE SCALE GENOMIC DNA]</scope>
    <source>
        <strain evidence="3">04CH-RAC-A.6.1</strain>
    </source>
</reference>
<feature type="signal peptide" evidence="1">
    <location>
        <begin position="1"/>
        <end position="21"/>
    </location>
</feature>
<dbReference type="AlphaFoldDB" id="A0A1E1K1D9"/>
<evidence type="ECO:0000313" key="2">
    <source>
        <dbReference type="EMBL" id="CZS91821.1"/>
    </source>
</evidence>
<sequence length="119" mass="12868">MRFSRLSLAVVLGLSALGVDAKSKAGSGGNIFSLSRLWISWWYNATKRYLYILADFLLIDVCNPNQLEVCNIGLACTLVGGGALTEYYAPHYCARIPHCDITGPPVASCAQTSTSIAFF</sequence>
<protein>
    <recommendedName>
        <fullName evidence="4">Hydrophobin</fullName>
    </recommendedName>
</protein>
<evidence type="ECO:0008006" key="4">
    <source>
        <dbReference type="Google" id="ProtNLM"/>
    </source>
</evidence>
<dbReference type="EMBL" id="FJUX01000010">
    <property type="protein sequence ID" value="CZS91821.1"/>
    <property type="molecule type" value="Genomic_DNA"/>
</dbReference>
<accession>A0A1E1K1D9</accession>
<name>A0A1E1K1D9_9HELO</name>
<gene>
    <name evidence="2" type="ORF">RAG0_02363</name>
</gene>
<evidence type="ECO:0000313" key="3">
    <source>
        <dbReference type="Proteomes" id="UP000178912"/>
    </source>
</evidence>
<evidence type="ECO:0000256" key="1">
    <source>
        <dbReference type="SAM" id="SignalP"/>
    </source>
</evidence>
<keyword evidence="1" id="KW-0732">Signal</keyword>
<dbReference type="Proteomes" id="UP000178912">
    <property type="component" value="Unassembled WGS sequence"/>
</dbReference>
<organism evidence="2 3">
    <name type="scientific">Rhynchosporium agropyri</name>
    <dbReference type="NCBI Taxonomy" id="914238"/>
    <lineage>
        <taxon>Eukaryota</taxon>
        <taxon>Fungi</taxon>
        <taxon>Dikarya</taxon>
        <taxon>Ascomycota</taxon>
        <taxon>Pezizomycotina</taxon>
        <taxon>Leotiomycetes</taxon>
        <taxon>Helotiales</taxon>
        <taxon>Ploettnerulaceae</taxon>
        <taxon>Rhynchosporium</taxon>
    </lineage>
</organism>
<proteinExistence type="predicted"/>
<feature type="chain" id="PRO_5009445468" description="Hydrophobin" evidence="1">
    <location>
        <begin position="22"/>
        <end position="119"/>
    </location>
</feature>